<dbReference type="Proteomes" id="UP000290900">
    <property type="component" value="Unassembled WGS sequence"/>
</dbReference>
<dbReference type="InterPro" id="IPR018818">
    <property type="entry name" value="Stb3"/>
</dbReference>
<feature type="region of interest" description="Disordered" evidence="1">
    <location>
        <begin position="174"/>
        <end position="371"/>
    </location>
</feature>
<feature type="compositionally biased region" description="Polar residues" evidence="1">
    <location>
        <begin position="77"/>
        <end position="89"/>
    </location>
</feature>
<feature type="compositionally biased region" description="Polar residues" evidence="1">
    <location>
        <begin position="263"/>
        <end position="284"/>
    </location>
</feature>
<feature type="compositionally biased region" description="Basic and acidic residues" evidence="1">
    <location>
        <begin position="360"/>
        <end position="370"/>
    </location>
</feature>
<dbReference type="EMBL" id="CAACVR010000001">
    <property type="protein sequence ID" value="VEU19843.1"/>
    <property type="molecule type" value="Genomic_DNA"/>
</dbReference>
<gene>
    <name evidence="2" type="ORF">BRENAR_LOCUS579</name>
</gene>
<feature type="compositionally biased region" description="Low complexity" evidence="1">
    <location>
        <begin position="176"/>
        <end position="188"/>
    </location>
</feature>
<reference evidence="2 3" key="1">
    <citation type="submission" date="2018-12" db="EMBL/GenBank/DDBJ databases">
        <authorList>
            <person name="Tiukova I."/>
            <person name="Dainat J."/>
        </authorList>
    </citation>
    <scope>NUCLEOTIDE SEQUENCE [LARGE SCALE GENOMIC DNA]</scope>
</reference>
<feature type="compositionally biased region" description="Polar residues" evidence="1">
    <location>
        <begin position="199"/>
        <end position="208"/>
    </location>
</feature>
<dbReference type="OrthoDB" id="5391991at2759"/>
<evidence type="ECO:0000256" key="1">
    <source>
        <dbReference type="SAM" id="MobiDB-lite"/>
    </source>
</evidence>
<name>A0A448YFY4_BRENA</name>
<feature type="compositionally biased region" description="Low complexity" evidence="1">
    <location>
        <begin position="40"/>
        <end position="53"/>
    </location>
</feature>
<dbReference type="GO" id="GO:0005634">
    <property type="term" value="C:nucleus"/>
    <property type="evidence" value="ECO:0007669"/>
    <property type="project" value="TreeGrafter"/>
</dbReference>
<dbReference type="STRING" id="13370.A0A448YFY4"/>
<feature type="compositionally biased region" description="Low complexity" evidence="1">
    <location>
        <begin position="294"/>
        <end position="308"/>
    </location>
</feature>
<feature type="compositionally biased region" description="Low complexity" evidence="1">
    <location>
        <begin position="215"/>
        <end position="227"/>
    </location>
</feature>
<keyword evidence="3" id="KW-1185">Reference proteome</keyword>
<sequence length="384" mass="41252">MAALESGDAATLCVFDKIGWGQWEAKVVPREEFNARAAAIVASSGSSANASASEGVNPPSLGKSSLRRRRNSDRHSISPTGKGLSSSAPSAGFSGKKDHRRSSNSPVRNLTALRRESITNPNTDLHNTKVPGSPTLQPLQTLRNSFRAHNISLDEAIESSSDEEGAAEEGFEIHSHGSVSSGSSPGSGANDDGELFNFESEQQQQLANSRHILRTRSLSSSTNRRPSFGGVAKPRKPRTSFTSHSIEAALDEGAIDSRRPRISFSNPSSVSRQSYLRTSISPRSNPIMIHEQMSSLSIGSGNSTSESGINQIQNKPKKSSGLAGVQQESENYTDEEDWEAMGPSSLRNRNSSSSTNVVSVKKEPERKDEEMTAAIALMDLRTVN</sequence>
<dbReference type="PANTHER" id="PTHR28164">
    <property type="entry name" value="PROTEIN STB3"/>
    <property type="match status" value="1"/>
</dbReference>
<proteinExistence type="predicted"/>
<organism evidence="2 3">
    <name type="scientific">Brettanomyces naardenensis</name>
    <name type="common">Yeast</name>
    <dbReference type="NCBI Taxonomy" id="13370"/>
    <lineage>
        <taxon>Eukaryota</taxon>
        <taxon>Fungi</taxon>
        <taxon>Dikarya</taxon>
        <taxon>Ascomycota</taxon>
        <taxon>Saccharomycotina</taxon>
        <taxon>Pichiomycetes</taxon>
        <taxon>Pichiales</taxon>
        <taxon>Pichiaceae</taxon>
        <taxon>Brettanomyces</taxon>
    </lineage>
</organism>
<evidence type="ECO:0000313" key="2">
    <source>
        <dbReference type="EMBL" id="VEU19843.1"/>
    </source>
</evidence>
<dbReference type="GO" id="GO:0043565">
    <property type="term" value="F:sequence-specific DNA binding"/>
    <property type="evidence" value="ECO:0007669"/>
    <property type="project" value="TreeGrafter"/>
</dbReference>
<protein>
    <submittedName>
        <fullName evidence="2">DEKNAAC100812</fullName>
    </submittedName>
</protein>
<dbReference type="FunCoup" id="A0A448YFY4">
    <property type="interactions" value="72"/>
</dbReference>
<evidence type="ECO:0000313" key="3">
    <source>
        <dbReference type="Proteomes" id="UP000290900"/>
    </source>
</evidence>
<dbReference type="AlphaFoldDB" id="A0A448YFY4"/>
<dbReference type="GO" id="GO:0000432">
    <property type="term" value="P:positive regulation of transcription from RNA polymerase II promoter by glucose"/>
    <property type="evidence" value="ECO:0007669"/>
    <property type="project" value="TreeGrafter"/>
</dbReference>
<accession>A0A448YFY4</accession>
<feature type="region of interest" description="Disordered" evidence="1">
    <location>
        <begin position="40"/>
        <end position="138"/>
    </location>
</feature>
<dbReference type="InParanoid" id="A0A448YFY4"/>
<dbReference type="Pfam" id="PF10330">
    <property type="entry name" value="Stb3"/>
    <property type="match status" value="1"/>
</dbReference>
<dbReference type="PANTHER" id="PTHR28164:SF1">
    <property type="entry name" value="PROTEIN STB3"/>
    <property type="match status" value="1"/>
</dbReference>
<feature type="compositionally biased region" description="Low complexity" evidence="1">
    <location>
        <begin position="344"/>
        <end position="359"/>
    </location>
</feature>